<comment type="caution">
    <text evidence="1">The sequence shown here is derived from an EMBL/GenBank/DDBJ whole genome shotgun (WGS) entry which is preliminary data.</text>
</comment>
<proteinExistence type="predicted"/>
<organism evidence="1 2">
    <name type="scientific">Trichonephila clavata</name>
    <name type="common">Joro spider</name>
    <name type="synonym">Nephila clavata</name>
    <dbReference type="NCBI Taxonomy" id="2740835"/>
    <lineage>
        <taxon>Eukaryota</taxon>
        <taxon>Metazoa</taxon>
        <taxon>Ecdysozoa</taxon>
        <taxon>Arthropoda</taxon>
        <taxon>Chelicerata</taxon>
        <taxon>Arachnida</taxon>
        <taxon>Araneae</taxon>
        <taxon>Araneomorphae</taxon>
        <taxon>Entelegynae</taxon>
        <taxon>Araneoidea</taxon>
        <taxon>Nephilidae</taxon>
        <taxon>Trichonephila</taxon>
    </lineage>
</organism>
<protein>
    <submittedName>
        <fullName evidence="1">Uncharacterized protein</fullName>
    </submittedName>
</protein>
<name>A0A8X6LCT5_TRICU</name>
<evidence type="ECO:0000313" key="2">
    <source>
        <dbReference type="Proteomes" id="UP000887116"/>
    </source>
</evidence>
<dbReference type="AlphaFoldDB" id="A0A8X6LCT5"/>
<keyword evidence="2" id="KW-1185">Reference proteome</keyword>
<dbReference type="Proteomes" id="UP000887116">
    <property type="component" value="Unassembled WGS sequence"/>
</dbReference>
<sequence>MVKRSRRGEIVSFLHSGQDGHSVFIGRVLASAQYTCQSVRGNQVLDKRWKGDPEEGGKKKTSIIPNNNLASIQSNGKIEQWTRLGSLYRNDQGCLLFHLRQNGTSKATLLAPFLYRHERLD</sequence>
<dbReference type="EMBL" id="BMAO01035454">
    <property type="protein sequence ID" value="GFR03727.1"/>
    <property type="molecule type" value="Genomic_DNA"/>
</dbReference>
<gene>
    <name evidence="1" type="ORF">TNCT_128341</name>
</gene>
<accession>A0A8X6LCT5</accession>
<reference evidence="1" key="1">
    <citation type="submission" date="2020-07" db="EMBL/GenBank/DDBJ databases">
        <title>Multicomponent nature underlies the extraordinary mechanical properties of spider dragline silk.</title>
        <authorList>
            <person name="Kono N."/>
            <person name="Nakamura H."/>
            <person name="Mori M."/>
            <person name="Yoshida Y."/>
            <person name="Ohtoshi R."/>
            <person name="Malay A.D."/>
            <person name="Moran D.A.P."/>
            <person name="Tomita M."/>
            <person name="Numata K."/>
            <person name="Arakawa K."/>
        </authorList>
    </citation>
    <scope>NUCLEOTIDE SEQUENCE</scope>
</reference>
<evidence type="ECO:0000313" key="1">
    <source>
        <dbReference type="EMBL" id="GFR03727.1"/>
    </source>
</evidence>